<reference evidence="1" key="1">
    <citation type="submission" date="2023-03" db="EMBL/GenBank/DDBJ databases">
        <title>Massive genome expansion in bonnet fungi (Mycena s.s.) driven by repeated elements and novel gene families across ecological guilds.</title>
        <authorList>
            <consortium name="Lawrence Berkeley National Laboratory"/>
            <person name="Harder C.B."/>
            <person name="Miyauchi S."/>
            <person name="Viragh M."/>
            <person name="Kuo A."/>
            <person name="Thoen E."/>
            <person name="Andreopoulos B."/>
            <person name="Lu D."/>
            <person name="Skrede I."/>
            <person name="Drula E."/>
            <person name="Henrissat B."/>
            <person name="Morin E."/>
            <person name="Kohler A."/>
            <person name="Barry K."/>
            <person name="LaButti K."/>
            <person name="Morin E."/>
            <person name="Salamov A."/>
            <person name="Lipzen A."/>
            <person name="Mereny Z."/>
            <person name="Hegedus B."/>
            <person name="Baldrian P."/>
            <person name="Stursova M."/>
            <person name="Weitz H."/>
            <person name="Taylor A."/>
            <person name="Grigoriev I.V."/>
            <person name="Nagy L.G."/>
            <person name="Martin F."/>
            <person name="Kauserud H."/>
        </authorList>
    </citation>
    <scope>NUCLEOTIDE SEQUENCE</scope>
    <source>
        <strain evidence="1">9284</strain>
    </source>
</reference>
<keyword evidence="2" id="KW-1185">Reference proteome</keyword>
<sequence>FKPNFSCEYSVTIPQPLSTTFPILGTDQGLERVISLSYLASDFTTLDKDTVTVEGKLFDASVRTAPYSNSGFPRQAFIFKETIKILPGFNLHIGVQGTFTWDEEQHVSLYEILTDKGVVVRKLRWFEAVDDGTTRVRERIDGQCPRLLQGLTQKMARDAHKAHMDSYHTLF</sequence>
<organism evidence="1 2">
    <name type="scientific">Roridomyces roridus</name>
    <dbReference type="NCBI Taxonomy" id="1738132"/>
    <lineage>
        <taxon>Eukaryota</taxon>
        <taxon>Fungi</taxon>
        <taxon>Dikarya</taxon>
        <taxon>Basidiomycota</taxon>
        <taxon>Agaricomycotina</taxon>
        <taxon>Agaricomycetes</taxon>
        <taxon>Agaricomycetidae</taxon>
        <taxon>Agaricales</taxon>
        <taxon>Marasmiineae</taxon>
        <taxon>Mycenaceae</taxon>
        <taxon>Roridomyces</taxon>
    </lineage>
</organism>
<name>A0AAD7FC27_9AGAR</name>
<protein>
    <submittedName>
        <fullName evidence="1">Uncharacterized protein</fullName>
    </submittedName>
</protein>
<gene>
    <name evidence="1" type="ORF">FB45DRAFT_758265</name>
</gene>
<feature type="non-terminal residue" evidence="1">
    <location>
        <position position="1"/>
    </location>
</feature>
<accession>A0AAD7FC27</accession>
<dbReference type="EMBL" id="JARKIF010000025">
    <property type="protein sequence ID" value="KAJ7614961.1"/>
    <property type="molecule type" value="Genomic_DNA"/>
</dbReference>
<dbReference type="AlphaFoldDB" id="A0AAD7FC27"/>
<evidence type="ECO:0000313" key="2">
    <source>
        <dbReference type="Proteomes" id="UP001221142"/>
    </source>
</evidence>
<dbReference type="Proteomes" id="UP001221142">
    <property type="component" value="Unassembled WGS sequence"/>
</dbReference>
<comment type="caution">
    <text evidence="1">The sequence shown here is derived from an EMBL/GenBank/DDBJ whole genome shotgun (WGS) entry which is preliminary data.</text>
</comment>
<proteinExistence type="predicted"/>
<evidence type="ECO:0000313" key="1">
    <source>
        <dbReference type="EMBL" id="KAJ7614961.1"/>
    </source>
</evidence>